<dbReference type="InterPro" id="IPR000751">
    <property type="entry name" value="MPI_Phosphatase"/>
</dbReference>
<dbReference type="PANTHER" id="PTHR10828">
    <property type="entry name" value="M-PHASE INDUCER PHOSPHATASE DUAL SPECIFICITY PHOSPHATASE CDC25"/>
    <property type="match status" value="1"/>
</dbReference>
<organism evidence="8 9">
    <name type="scientific">Hexamita inflata</name>
    <dbReference type="NCBI Taxonomy" id="28002"/>
    <lineage>
        <taxon>Eukaryota</taxon>
        <taxon>Metamonada</taxon>
        <taxon>Diplomonadida</taxon>
        <taxon>Hexamitidae</taxon>
        <taxon>Hexamitinae</taxon>
        <taxon>Hexamita</taxon>
    </lineage>
</organism>
<evidence type="ECO:0000313" key="8">
    <source>
        <dbReference type="EMBL" id="CAL5970331.1"/>
    </source>
</evidence>
<feature type="domain" description="Rhodanese" evidence="7">
    <location>
        <begin position="146"/>
        <end position="249"/>
    </location>
</feature>
<keyword evidence="4" id="KW-0378">Hydrolase</keyword>
<evidence type="ECO:0000256" key="4">
    <source>
        <dbReference type="ARBA" id="ARBA00022801"/>
    </source>
</evidence>
<reference evidence="8 9" key="1">
    <citation type="submission" date="2024-07" db="EMBL/GenBank/DDBJ databases">
        <authorList>
            <person name="Akdeniz Z."/>
        </authorList>
    </citation>
    <scope>NUCLEOTIDE SEQUENCE [LARGE SCALE GENOMIC DNA]</scope>
</reference>
<dbReference type="InterPro" id="IPR001763">
    <property type="entry name" value="Rhodanese-like_dom"/>
</dbReference>
<evidence type="ECO:0000256" key="6">
    <source>
        <dbReference type="ARBA" id="ARBA00023306"/>
    </source>
</evidence>
<name>A0ABP1GGB1_9EUKA</name>
<sequence length="411" mass="47784">MESTCSFSNNSNNSDLYDEPPLSFLNDIEPTCSDDIIRNLGNNSSLSMGLSNVKRSLYVTRTPTSFNRNSFTCALPLPPQIRSTTPQRRAMAPKLGQQCCRLQGNQVAEMLKENMRYMEMNPTPGCFVRRNSPFSIIESSQLDEEYPHDIFLVDCRWNFEYEGGHIHSATNYNDAQKMRNDLVVEKLLSLNPDTDIIFYCEFSQVRAVKMSDYLCKIDSIYNKDPQFSKIYVLDGGYSKFFEEYPELSTTGRYVSEKTKEYELYVSKYSNFGFLTDRLAKPLYTNFQQIFQHHHLSIFLAVLLELVKSRLKHQHSYISCIITQYISRCLVYNSIKLFILLSKFQFTNFQQQIELPFSISNASFHQQKWNYFNFAGKCVKQCVGKDKLFRSTTDNDQSPRIQLLCMIQDAFP</sequence>
<gene>
    <name evidence="8" type="ORF">HINF_LOCUS271</name>
</gene>
<dbReference type="PANTHER" id="PTHR10828:SF17">
    <property type="entry name" value="PROTEIN-TYROSINE-PHOSPHATASE"/>
    <property type="match status" value="1"/>
</dbReference>
<dbReference type="EMBL" id="CAXDID020000001">
    <property type="protein sequence ID" value="CAL5970331.1"/>
    <property type="molecule type" value="Genomic_DNA"/>
</dbReference>
<comment type="similarity">
    <text evidence="1">Belongs to the MPI phosphatase family.</text>
</comment>
<dbReference type="InterPro" id="IPR036873">
    <property type="entry name" value="Rhodanese-like_dom_sf"/>
</dbReference>
<evidence type="ECO:0000256" key="5">
    <source>
        <dbReference type="ARBA" id="ARBA00022912"/>
    </source>
</evidence>
<accession>A0ABP1GGB1</accession>
<evidence type="ECO:0000313" key="9">
    <source>
        <dbReference type="Proteomes" id="UP001642409"/>
    </source>
</evidence>
<keyword evidence="3" id="KW-0132">Cell division</keyword>
<evidence type="ECO:0000256" key="3">
    <source>
        <dbReference type="ARBA" id="ARBA00022618"/>
    </source>
</evidence>
<evidence type="ECO:0000256" key="2">
    <source>
        <dbReference type="ARBA" id="ARBA00013064"/>
    </source>
</evidence>
<dbReference type="PROSITE" id="PS50206">
    <property type="entry name" value="RHODANESE_3"/>
    <property type="match status" value="1"/>
</dbReference>
<dbReference type="SUPFAM" id="SSF52821">
    <property type="entry name" value="Rhodanese/Cell cycle control phosphatase"/>
    <property type="match status" value="1"/>
</dbReference>
<keyword evidence="9" id="KW-1185">Reference proteome</keyword>
<comment type="caution">
    <text evidence="8">The sequence shown here is derived from an EMBL/GenBank/DDBJ whole genome shotgun (WGS) entry which is preliminary data.</text>
</comment>
<dbReference type="SMART" id="SM00450">
    <property type="entry name" value="RHOD"/>
    <property type="match status" value="1"/>
</dbReference>
<keyword evidence="5" id="KW-0904">Protein phosphatase</keyword>
<dbReference type="EC" id="3.1.3.48" evidence="2"/>
<proteinExistence type="inferred from homology"/>
<evidence type="ECO:0000256" key="1">
    <source>
        <dbReference type="ARBA" id="ARBA00011065"/>
    </source>
</evidence>
<dbReference type="Proteomes" id="UP001642409">
    <property type="component" value="Unassembled WGS sequence"/>
</dbReference>
<dbReference type="Gene3D" id="3.40.250.10">
    <property type="entry name" value="Rhodanese-like domain"/>
    <property type="match status" value="1"/>
</dbReference>
<protein>
    <recommendedName>
        <fullName evidence="2">protein-tyrosine-phosphatase</fullName>
        <ecNumber evidence="2">3.1.3.48</ecNumber>
    </recommendedName>
</protein>
<evidence type="ECO:0000259" key="7">
    <source>
        <dbReference type="PROSITE" id="PS50206"/>
    </source>
</evidence>
<dbReference type="Pfam" id="PF00581">
    <property type="entry name" value="Rhodanese"/>
    <property type="match status" value="1"/>
</dbReference>
<dbReference type="PRINTS" id="PR00716">
    <property type="entry name" value="MPIPHPHTASE"/>
</dbReference>
<keyword evidence="6" id="KW-0131">Cell cycle</keyword>